<comment type="caution">
    <text evidence="2">The sequence shown here is derived from an EMBL/GenBank/DDBJ whole genome shotgun (WGS) entry which is preliminary data.</text>
</comment>
<dbReference type="RefSeq" id="WP_105071747.1">
    <property type="nucleotide sequence ID" value="NZ_MTPW01000001.1"/>
</dbReference>
<name>A0A2S7UEP5_9FLAO</name>
<accession>A0A2S7UEP5</accession>
<dbReference type="AlphaFoldDB" id="A0A2S7UEP5"/>
<dbReference type="SUPFAM" id="SSF56322">
    <property type="entry name" value="ADC synthase"/>
    <property type="match status" value="1"/>
</dbReference>
<dbReference type="Pfam" id="PF00425">
    <property type="entry name" value="Chorismate_bind"/>
    <property type="match status" value="1"/>
</dbReference>
<gene>
    <name evidence="2" type="ORF">BST92_12410</name>
</gene>
<organism evidence="2 3">
    <name type="scientific">Nonlabens arenilitoris</name>
    <dbReference type="NCBI Taxonomy" id="1217969"/>
    <lineage>
        <taxon>Bacteria</taxon>
        <taxon>Pseudomonadati</taxon>
        <taxon>Bacteroidota</taxon>
        <taxon>Flavobacteriia</taxon>
        <taxon>Flavobacteriales</taxon>
        <taxon>Flavobacteriaceae</taxon>
        <taxon>Nonlabens</taxon>
    </lineage>
</organism>
<evidence type="ECO:0000313" key="2">
    <source>
        <dbReference type="EMBL" id="PQJ32682.1"/>
    </source>
</evidence>
<dbReference type="PANTHER" id="PTHR42839">
    <property type="entry name" value="ISOCHORISMATE SYNTHASE ENTC"/>
    <property type="match status" value="1"/>
</dbReference>
<dbReference type="Proteomes" id="UP000239747">
    <property type="component" value="Unassembled WGS sequence"/>
</dbReference>
<keyword evidence="3" id="KW-1185">Reference proteome</keyword>
<proteinExistence type="predicted"/>
<sequence length="358" mass="40461">MREKLFQYLGHLLEQNLPFLALKMAGSSLVKVIAQNDQKWYKSAPDKVAYAVFSKFQGYENQVYIAGEKILSFNYEVSTSQPKINQSIIPEDGKEAYLELFEKAMLRLQNQQLSKVVLSRKQEFVLNDSDLDIFERLLDTYPMANGYFFFHPQVGKWMGATPELLLNVQSDGLNVAQSKMDDLPVTVSTMSLAGTAVDDGSLNHIWGDKELEEQQLVTDFIISQFKESAAIDIKQSVVETVKAGHLLHLRTIIKARSTTSEIKTLLNALHPTPAVCGLPRDESMGFIVKNENYDRSYYTGYLGIIEGAQHHYFVNLRCMQLLEKTAVIYVGGGVTAKSEATLEYQETRAKLQTMHRLL</sequence>
<dbReference type="EMBL" id="MTPW01000001">
    <property type="protein sequence ID" value="PQJ32682.1"/>
    <property type="molecule type" value="Genomic_DNA"/>
</dbReference>
<dbReference type="PANTHER" id="PTHR42839:SF2">
    <property type="entry name" value="ISOCHORISMATE SYNTHASE ENTC"/>
    <property type="match status" value="1"/>
</dbReference>
<dbReference type="InterPro" id="IPR015890">
    <property type="entry name" value="Chorismate_C"/>
</dbReference>
<evidence type="ECO:0000313" key="3">
    <source>
        <dbReference type="Proteomes" id="UP000239747"/>
    </source>
</evidence>
<evidence type="ECO:0000259" key="1">
    <source>
        <dbReference type="Pfam" id="PF00425"/>
    </source>
</evidence>
<dbReference type="Gene3D" id="3.60.120.10">
    <property type="entry name" value="Anthranilate synthase"/>
    <property type="match status" value="1"/>
</dbReference>
<dbReference type="OrthoDB" id="9806579at2"/>
<dbReference type="InterPro" id="IPR005801">
    <property type="entry name" value="ADC_synthase"/>
</dbReference>
<protein>
    <recommendedName>
        <fullName evidence="1">Chorismate-utilising enzyme C-terminal domain-containing protein</fullName>
    </recommendedName>
</protein>
<feature type="domain" description="Chorismate-utilising enzyme C-terminal" evidence="1">
    <location>
        <begin position="94"/>
        <end position="350"/>
    </location>
</feature>
<reference evidence="2 3" key="1">
    <citation type="submission" date="2017-01" db="EMBL/GenBank/DDBJ databases">
        <title>Trade-off between light-utilization and light-protection in marine flavobacteria.</title>
        <authorList>
            <person name="Kumagai Y."/>
            <person name="Yoshizawa S."/>
            <person name="Kogure K."/>
            <person name="Iwasaki W."/>
        </authorList>
    </citation>
    <scope>NUCLEOTIDE SEQUENCE [LARGE SCALE GENOMIC DNA]</scope>
    <source>
        <strain evidence="2 3">KCTC 32109</strain>
    </source>
</reference>